<evidence type="ECO:0000256" key="8">
    <source>
        <dbReference type="RuleBase" id="RU363032"/>
    </source>
</evidence>
<feature type="transmembrane region" description="Helical" evidence="8">
    <location>
        <begin position="87"/>
        <end position="106"/>
    </location>
</feature>
<evidence type="ECO:0000256" key="6">
    <source>
        <dbReference type="ARBA" id="ARBA00022989"/>
    </source>
</evidence>
<dbReference type="FunFam" id="1.10.3720.10:FF:000033">
    <property type="entry name" value="Polar amino acid ABC transporter permease"/>
    <property type="match status" value="1"/>
</dbReference>
<keyword evidence="5" id="KW-0029">Amino-acid transport</keyword>
<dbReference type="AlphaFoldDB" id="A0A6I4VV22"/>
<dbReference type="InterPro" id="IPR043429">
    <property type="entry name" value="ArtM/GltK/GlnP/TcyL/YhdX-like"/>
</dbReference>
<evidence type="ECO:0000313" key="11">
    <source>
        <dbReference type="Proteomes" id="UP000430692"/>
    </source>
</evidence>
<reference evidence="10 11" key="1">
    <citation type="submission" date="2019-12" db="EMBL/GenBank/DDBJ databases">
        <title>Whole-genome analyses of novel actinobacteria.</title>
        <authorList>
            <person name="Sahin N."/>
            <person name="Saygin H."/>
        </authorList>
    </citation>
    <scope>NUCLEOTIDE SEQUENCE [LARGE SCALE GENOMIC DNA]</scope>
    <source>
        <strain evidence="10 11">KC615</strain>
    </source>
</reference>
<dbReference type="GO" id="GO:0006865">
    <property type="term" value="P:amino acid transport"/>
    <property type="evidence" value="ECO:0007669"/>
    <property type="project" value="UniProtKB-KW"/>
</dbReference>
<dbReference type="InterPro" id="IPR000515">
    <property type="entry name" value="MetI-like"/>
</dbReference>
<dbReference type="Proteomes" id="UP000430692">
    <property type="component" value="Unassembled WGS sequence"/>
</dbReference>
<dbReference type="SUPFAM" id="SSF161098">
    <property type="entry name" value="MetI-like"/>
    <property type="match status" value="1"/>
</dbReference>
<dbReference type="GO" id="GO:0043190">
    <property type="term" value="C:ATP-binding cassette (ABC) transporter complex"/>
    <property type="evidence" value="ECO:0007669"/>
    <property type="project" value="InterPro"/>
</dbReference>
<feature type="transmembrane region" description="Helical" evidence="8">
    <location>
        <begin position="20"/>
        <end position="42"/>
    </location>
</feature>
<comment type="caution">
    <text evidence="10">The sequence shown here is derived from an EMBL/GenBank/DDBJ whole genome shotgun (WGS) entry which is preliminary data.</text>
</comment>
<dbReference type="PANTHER" id="PTHR30614:SF7">
    <property type="entry name" value="GLUTAMINE ABC TRANSPORTER PERMEASE PROTEIN GLNM-RELATED"/>
    <property type="match status" value="1"/>
</dbReference>
<dbReference type="Pfam" id="PF00528">
    <property type="entry name" value="BPD_transp_1"/>
    <property type="match status" value="1"/>
</dbReference>
<evidence type="ECO:0000256" key="7">
    <source>
        <dbReference type="ARBA" id="ARBA00023136"/>
    </source>
</evidence>
<evidence type="ECO:0000256" key="3">
    <source>
        <dbReference type="ARBA" id="ARBA00022475"/>
    </source>
</evidence>
<sequence>MMDFSFLDVYKESFIHGFLTTIEVSIVALILSLVLGVIIAVFRISRVKPLEWFGTAYVEFFRNTPLVIQIFFFYFGLPSIGIDLSKFMVASFGLAIYTSAFIAEAVRAGIQSVNKGQMEAARSSGLSYIQAMWHVILPQAFKIIVPPLGNQFINLVKNSSVLALIAGGDIMYAADEAAVDYDVIPIYIFVACLYLVLTIPLSLIVNFMERRWAKQGSR</sequence>
<dbReference type="PROSITE" id="PS50928">
    <property type="entry name" value="ABC_TM1"/>
    <property type="match status" value="1"/>
</dbReference>
<evidence type="ECO:0000313" key="10">
    <source>
        <dbReference type="EMBL" id="MXQ55709.1"/>
    </source>
</evidence>
<dbReference type="NCBIfam" id="TIGR01726">
    <property type="entry name" value="HEQRo_perm_3TM"/>
    <property type="match status" value="1"/>
</dbReference>
<dbReference type="CDD" id="cd06261">
    <property type="entry name" value="TM_PBP2"/>
    <property type="match status" value="1"/>
</dbReference>
<dbReference type="GO" id="GO:0022857">
    <property type="term" value="F:transmembrane transporter activity"/>
    <property type="evidence" value="ECO:0007669"/>
    <property type="project" value="InterPro"/>
</dbReference>
<feature type="transmembrane region" description="Helical" evidence="8">
    <location>
        <begin position="63"/>
        <end position="81"/>
    </location>
</feature>
<comment type="similarity">
    <text evidence="8">Belongs to the binding-protein-dependent transport system permease family.</text>
</comment>
<dbReference type="RefSeq" id="WP_160803057.1">
    <property type="nucleotide sequence ID" value="NZ_WUUL01000017.1"/>
</dbReference>
<keyword evidence="3" id="KW-1003">Cell membrane</keyword>
<evidence type="ECO:0000256" key="2">
    <source>
        <dbReference type="ARBA" id="ARBA00022448"/>
    </source>
</evidence>
<dbReference type="Gene3D" id="1.10.3720.10">
    <property type="entry name" value="MetI-like"/>
    <property type="match status" value="1"/>
</dbReference>
<feature type="domain" description="ABC transmembrane type-1" evidence="9">
    <location>
        <begin position="18"/>
        <end position="205"/>
    </location>
</feature>
<gene>
    <name evidence="10" type="ORF">GSM42_18670</name>
</gene>
<evidence type="ECO:0000256" key="5">
    <source>
        <dbReference type="ARBA" id="ARBA00022970"/>
    </source>
</evidence>
<name>A0A6I4VV22_9BACL</name>
<accession>A0A6I4VV22</accession>
<dbReference type="PANTHER" id="PTHR30614">
    <property type="entry name" value="MEMBRANE COMPONENT OF AMINO ACID ABC TRANSPORTER"/>
    <property type="match status" value="1"/>
</dbReference>
<evidence type="ECO:0000259" key="9">
    <source>
        <dbReference type="PROSITE" id="PS50928"/>
    </source>
</evidence>
<keyword evidence="4 8" id="KW-0812">Transmembrane</keyword>
<organism evidence="10 11">
    <name type="scientific">Shimazuella alba</name>
    <dbReference type="NCBI Taxonomy" id="2690964"/>
    <lineage>
        <taxon>Bacteria</taxon>
        <taxon>Bacillati</taxon>
        <taxon>Bacillota</taxon>
        <taxon>Bacilli</taxon>
        <taxon>Bacillales</taxon>
        <taxon>Thermoactinomycetaceae</taxon>
        <taxon>Shimazuella</taxon>
    </lineage>
</organism>
<comment type="subcellular location">
    <subcellularLocation>
        <location evidence="1 8">Cell membrane</location>
        <topology evidence="1 8">Multi-pass membrane protein</topology>
    </subcellularLocation>
</comment>
<dbReference type="InterPro" id="IPR010065">
    <property type="entry name" value="AA_ABC_transptr_permease_3TM"/>
</dbReference>
<keyword evidence="2 8" id="KW-0813">Transport</keyword>
<evidence type="ECO:0000256" key="4">
    <source>
        <dbReference type="ARBA" id="ARBA00022692"/>
    </source>
</evidence>
<dbReference type="InterPro" id="IPR035906">
    <property type="entry name" value="MetI-like_sf"/>
</dbReference>
<protein>
    <submittedName>
        <fullName evidence="10">ABC transporter permease subunit</fullName>
    </submittedName>
</protein>
<keyword evidence="6 8" id="KW-1133">Transmembrane helix</keyword>
<keyword evidence="11" id="KW-1185">Reference proteome</keyword>
<keyword evidence="7 8" id="KW-0472">Membrane</keyword>
<evidence type="ECO:0000256" key="1">
    <source>
        <dbReference type="ARBA" id="ARBA00004651"/>
    </source>
</evidence>
<feature type="transmembrane region" description="Helical" evidence="8">
    <location>
        <begin position="186"/>
        <end position="208"/>
    </location>
</feature>
<dbReference type="EMBL" id="WUUL01000017">
    <property type="protein sequence ID" value="MXQ55709.1"/>
    <property type="molecule type" value="Genomic_DNA"/>
</dbReference>
<proteinExistence type="inferred from homology"/>